<sequence length="418" mass="44959">MSISHTTASSATEEGENTNVLPATFVRGGTSKGVFLTKSSLPSDQNQWPPIFSSLMGSPDPQYGRQLNGMGGGVSSLSKIMVISPPTPDHKKDGIDVEYTFAQVGIRDESIDYSGNCGNLTSMIGVYAVDEGLGWSTSGDRQVVQYQHAKVIDTTFPISKKGVPILDLPQATVAGVPGKASKIVLDFVNPGGARTGKLLPSGKPTDILEIGLHGPDSAPHELRASLVDATNPTVFVDFAELNDISQWKLYSRHRSSCAGRQSRPRTYSPSRRSQNGFDPSAQAQPKIAILRPQHTTADEEQDVDIVCYALSMGVQHKAIPMTVGLCLGVASKIEGTLAWNIVQREGNPKSDLVRIRHPGGLVDVGAEFGGDGSRKVPKMKKCKNANDYCIFALETTEHRDLALALTSRKEPVTILRTH</sequence>
<gene>
    <name evidence="4" type="ORF">CPB84DRAFT_1743049</name>
</gene>
<dbReference type="InterPro" id="IPR007400">
    <property type="entry name" value="PrpF-like"/>
</dbReference>
<dbReference type="PANTHER" id="PTHR43709:SF2">
    <property type="entry name" value="DUF453 DOMAIN PROTEIN (AFU_ORTHOLOGUE AFUA_6G00360)"/>
    <property type="match status" value="1"/>
</dbReference>
<reference evidence="4" key="1">
    <citation type="submission" date="2020-11" db="EMBL/GenBank/DDBJ databases">
        <authorList>
            <consortium name="DOE Joint Genome Institute"/>
            <person name="Ahrendt S."/>
            <person name="Riley R."/>
            <person name="Andreopoulos W."/>
            <person name="LaButti K."/>
            <person name="Pangilinan J."/>
            <person name="Ruiz-duenas F.J."/>
            <person name="Barrasa J.M."/>
            <person name="Sanchez-Garcia M."/>
            <person name="Camarero S."/>
            <person name="Miyauchi S."/>
            <person name="Serrano A."/>
            <person name="Linde D."/>
            <person name="Babiker R."/>
            <person name="Drula E."/>
            <person name="Ayuso-Fernandez I."/>
            <person name="Pacheco R."/>
            <person name="Padilla G."/>
            <person name="Ferreira P."/>
            <person name="Barriuso J."/>
            <person name="Kellner H."/>
            <person name="Castanera R."/>
            <person name="Alfaro M."/>
            <person name="Ramirez L."/>
            <person name="Pisabarro A.G."/>
            <person name="Kuo A."/>
            <person name="Tritt A."/>
            <person name="Lipzen A."/>
            <person name="He G."/>
            <person name="Yan M."/>
            <person name="Ng V."/>
            <person name="Cullen D."/>
            <person name="Martin F."/>
            <person name="Rosso M.-N."/>
            <person name="Henrissat B."/>
            <person name="Hibbett D."/>
            <person name="Martinez A.T."/>
            <person name="Grigoriev I.V."/>
        </authorList>
    </citation>
    <scope>NUCLEOTIDE SEQUENCE</scope>
    <source>
        <strain evidence="4">AH 44721</strain>
    </source>
</reference>
<protein>
    <submittedName>
        <fullName evidence="4">PrpF protein</fullName>
    </submittedName>
</protein>
<feature type="region of interest" description="Disordered" evidence="3">
    <location>
        <begin position="1"/>
        <end position="23"/>
    </location>
</feature>
<dbReference type="AlphaFoldDB" id="A0A9P5P1Q9"/>
<organism evidence="4 5">
    <name type="scientific">Gymnopilus junonius</name>
    <name type="common">Spectacular rustgill mushroom</name>
    <name type="synonym">Gymnopilus spectabilis subsp. junonius</name>
    <dbReference type="NCBI Taxonomy" id="109634"/>
    <lineage>
        <taxon>Eukaryota</taxon>
        <taxon>Fungi</taxon>
        <taxon>Dikarya</taxon>
        <taxon>Basidiomycota</taxon>
        <taxon>Agaricomycotina</taxon>
        <taxon>Agaricomycetes</taxon>
        <taxon>Agaricomycetidae</taxon>
        <taxon>Agaricales</taxon>
        <taxon>Agaricineae</taxon>
        <taxon>Hymenogastraceae</taxon>
        <taxon>Gymnopilus</taxon>
    </lineage>
</organism>
<feature type="region of interest" description="Disordered" evidence="3">
    <location>
        <begin position="258"/>
        <end position="286"/>
    </location>
</feature>
<dbReference type="OrthoDB" id="10267539at2759"/>
<comment type="caution">
    <text evidence="4">The sequence shown here is derived from an EMBL/GenBank/DDBJ whole genome shotgun (WGS) entry which is preliminary data.</text>
</comment>
<name>A0A9P5P1Q9_GYMJU</name>
<dbReference type="PANTHER" id="PTHR43709">
    <property type="entry name" value="ACONITATE ISOMERASE-RELATED"/>
    <property type="match status" value="1"/>
</dbReference>
<evidence type="ECO:0000256" key="2">
    <source>
        <dbReference type="ARBA" id="ARBA00023235"/>
    </source>
</evidence>
<evidence type="ECO:0000256" key="1">
    <source>
        <dbReference type="ARBA" id="ARBA00007673"/>
    </source>
</evidence>
<dbReference type="GO" id="GO:0016853">
    <property type="term" value="F:isomerase activity"/>
    <property type="evidence" value="ECO:0007669"/>
    <property type="project" value="UniProtKB-KW"/>
</dbReference>
<evidence type="ECO:0000313" key="5">
    <source>
        <dbReference type="Proteomes" id="UP000724874"/>
    </source>
</evidence>
<evidence type="ECO:0000256" key="3">
    <source>
        <dbReference type="SAM" id="MobiDB-lite"/>
    </source>
</evidence>
<comment type="similarity">
    <text evidence="1">Belongs to the PrpF family.</text>
</comment>
<dbReference type="Proteomes" id="UP000724874">
    <property type="component" value="Unassembled WGS sequence"/>
</dbReference>
<feature type="compositionally biased region" description="Low complexity" evidence="3">
    <location>
        <begin position="260"/>
        <end position="274"/>
    </location>
</feature>
<dbReference type="EMBL" id="JADNYJ010000004">
    <property type="protein sequence ID" value="KAF8911686.1"/>
    <property type="molecule type" value="Genomic_DNA"/>
</dbReference>
<accession>A0A9P5P1Q9</accession>
<keyword evidence="5" id="KW-1185">Reference proteome</keyword>
<dbReference type="Pfam" id="PF04303">
    <property type="entry name" value="PrpF"/>
    <property type="match status" value="1"/>
</dbReference>
<proteinExistence type="inferred from homology"/>
<feature type="compositionally biased region" description="Polar residues" evidence="3">
    <location>
        <begin position="1"/>
        <end position="21"/>
    </location>
</feature>
<keyword evidence="2" id="KW-0413">Isomerase</keyword>
<dbReference type="SUPFAM" id="SSF54506">
    <property type="entry name" value="Diaminopimelate epimerase-like"/>
    <property type="match status" value="2"/>
</dbReference>
<evidence type="ECO:0000313" key="4">
    <source>
        <dbReference type="EMBL" id="KAF8911686.1"/>
    </source>
</evidence>
<dbReference type="Gene3D" id="3.10.310.10">
    <property type="entry name" value="Diaminopimelate Epimerase, Chain A, domain 1"/>
    <property type="match status" value="2"/>
</dbReference>